<keyword evidence="1" id="KW-0812">Transmembrane</keyword>
<keyword evidence="1" id="KW-0472">Membrane</keyword>
<accession>A0A6B9MTS1</accession>
<name>A0A6B9MTS1_9HYME</name>
<protein>
    <submittedName>
        <fullName evidence="2">NADH dehydrogenase subunit 6</fullName>
    </submittedName>
</protein>
<gene>
    <name evidence="2" type="primary">ND6</name>
</gene>
<organism evidence="2">
    <name type="scientific">Lepidotrigona terminata</name>
    <dbReference type="NCBI Taxonomy" id="398115"/>
    <lineage>
        <taxon>Eukaryota</taxon>
        <taxon>Metazoa</taxon>
        <taxon>Ecdysozoa</taxon>
        <taxon>Arthropoda</taxon>
        <taxon>Hexapoda</taxon>
        <taxon>Insecta</taxon>
        <taxon>Pterygota</taxon>
        <taxon>Neoptera</taxon>
        <taxon>Endopterygota</taxon>
        <taxon>Hymenoptera</taxon>
        <taxon>Apocrita</taxon>
        <taxon>Aculeata</taxon>
        <taxon>Apoidea</taxon>
        <taxon>Anthophila</taxon>
        <taxon>Apidae</taxon>
        <taxon>Lepidotrigona</taxon>
    </lineage>
</organism>
<geneLocation type="mitochondrion" evidence="2"/>
<evidence type="ECO:0000313" key="2">
    <source>
        <dbReference type="EMBL" id="QHD26490.1"/>
    </source>
</evidence>
<feature type="transmembrane region" description="Helical" evidence="1">
    <location>
        <begin position="95"/>
        <end position="114"/>
    </location>
</feature>
<proteinExistence type="predicted"/>
<dbReference type="EMBL" id="MN737481">
    <property type="protein sequence ID" value="QHD26490.1"/>
    <property type="molecule type" value="Genomic_DNA"/>
</dbReference>
<feature type="transmembrane region" description="Helical" evidence="1">
    <location>
        <begin position="59"/>
        <end position="83"/>
    </location>
</feature>
<feature type="transmembrane region" description="Helical" evidence="1">
    <location>
        <begin position="35"/>
        <end position="53"/>
    </location>
</feature>
<feature type="transmembrane region" description="Helical" evidence="1">
    <location>
        <begin position="145"/>
        <end position="167"/>
    </location>
</feature>
<feature type="transmembrane region" description="Helical" evidence="1">
    <location>
        <begin position="6"/>
        <end position="28"/>
    </location>
</feature>
<reference evidence="2" key="1">
    <citation type="submission" date="2019-11" db="EMBL/GenBank/DDBJ databases">
        <title>Complete mitochondrial genome of the stingless bee Lepidotrigona terminata.</title>
        <authorList>
            <person name="Wang C.-Y."/>
            <person name="Zhao M."/>
            <person name="Xu H.-L."/>
            <person name="Zhang F.-L."/>
            <person name="Zhong Y.-H."/>
            <person name="Feng Y."/>
            <person name="Wang S.-J."/>
        </authorList>
    </citation>
    <scope>NUCLEOTIDE SEQUENCE</scope>
</reference>
<dbReference type="AlphaFoldDB" id="A0A6B9MTS1"/>
<evidence type="ECO:0000256" key="1">
    <source>
        <dbReference type="SAM" id="Phobius"/>
    </source>
</evidence>
<keyword evidence="1" id="KW-1133">Transmembrane helix</keyword>
<keyword evidence="2" id="KW-0496">Mitochondrion</keyword>
<sequence>MKNIIYFYFAFSTISFSLVFMFLSVYMFNIYSNPMGYLVFVILFATSMSLMVFTQKPHLAIYIYMILMIMVSGMMVMLSYFVSMINVVKNVSQKMSLMFALVYFSMFLVFYNTYKINKPILMKNFSVIHENYFCSATKMFVYPNYYIFLMIILFMFLMLLVCSKMCASKSGTLRGKKF</sequence>